<proteinExistence type="predicted"/>
<reference evidence="1 2" key="1">
    <citation type="submission" date="2018-10" db="EMBL/GenBank/DDBJ databases">
        <title>Aeromicrobium sp. 9W16Y-2 whole genome shotgun sequence.</title>
        <authorList>
            <person name="Li F."/>
        </authorList>
    </citation>
    <scope>NUCLEOTIDE SEQUENCE [LARGE SCALE GENOMIC DNA]</scope>
    <source>
        <strain evidence="1 2">9W16Y-2</strain>
    </source>
</reference>
<dbReference type="GO" id="GO:0031419">
    <property type="term" value="F:cobalamin binding"/>
    <property type="evidence" value="ECO:0007669"/>
    <property type="project" value="InterPro"/>
</dbReference>
<protein>
    <submittedName>
        <fullName evidence="1">Uncharacterized protein</fullName>
    </submittedName>
</protein>
<name>A0A3L8PM92_9ACTN</name>
<sequence>MTGPRIVVGSPRGEEAALITEARRLRDAGAGVIFVGAGVGAQQLAATAVSEDVAEVVVADADACDAVVTALAQTDATDIAVRVVGC</sequence>
<dbReference type="EMBL" id="RDBF01000003">
    <property type="protein sequence ID" value="RLV56380.1"/>
    <property type="molecule type" value="Genomic_DNA"/>
</dbReference>
<dbReference type="GO" id="GO:0046872">
    <property type="term" value="F:metal ion binding"/>
    <property type="evidence" value="ECO:0007669"/>
    <property type="project" value="InterPro"/>
</dbReference>
<organism evidence="1 2">
    <name type="scientific">Aeromicrobium phragmitis</name>
    <dbReference type="NCBI Taxonomy" id="2478914"/>
    <lineage>
        <taxon>Bacteria</taxon>
        <taxon>Bacillati</taxon>
        <taxon>Actinomycetota</taxon>
        <taxon>Actinomycetes</taxon>
        <taxon>Propionibacteriales</taxon>
        <taxon>Nocardioidaceae</taxon>
        <taxon>Aeromicrobium</taxon>
    </lineage>
</organism>
<dbReference type="InterPro" id="IPR036724">
    <property type="entry name" value="Cobalamin-bd_sf"/>
</dbReference>
<dbReference type="Proteomes" id="UP000282515">
    <property type="component" value="Unassembled WGS sequence"/>
</dbReference>
<accession>A0A3L8PM92</accession>
<dbReference type="AlphaFoldDB" id="A0A3L8PM92"/>
<keyword evidence="2" id="KW-1185">Reference proteome</keyword>
<comment type="caution">
    <text evidence="1">The sequence shown here is derived from an EMBL/GenBank/DDBJ whole genome shotgun (WGS) entry which is preliminary data.</text>
</comment>
<dbReference type="RefSeq" id="WP_121793388.1">
    <property type="nucleotide sequence ID" value="NZ_RDBF01000003.1"/>
</dbReference>
<dbReference type="SUPFAM" id="SSF52242">
    <property type="entry name" value="Cobalamin (vitamin B12)-binding domain"/>
    <property type="match status" value="1"/>
</dbReference>
<gene>
    <name evidence="1" type="ORF">D9V41_04625</name>
</gene>
<evidence type="ECO:0000313" key="1">
    <source>
        <dbReference type="EMBL" id="RLV56380.1"/>
    </source>
</evidence>
<evidence type="ECO:0000313" key="2">
    <source>
        <dbReference type="Proteomes" id="UP000282515"/>
    </source>
</evidence>